<dbReference type="Gene3D" id="3.20.20.80">
    <property type="entry name" value="Glycosidases"/>
    <property type="match status" value="1"/>
</dbReference>
<evidence type="ECO:0000256" key="1">
    <source>
        <dbReference type="ARBA" id="ARBA00004613"/>
    </source>
</evidence>
<name>A5DW65_LODEL</name>
<feature type="chain" id="PRO_5002679903" description="glucan 1,3-beta-glucosidase" evidence="11">
    <location>
        <begin position="22"/>
        <end position="485"/>
    </location>
</feature>
<keyword evidence="6 10" id="KW-0326">Glycosidase</keyword>
<evidence type="ECO:0000313" key="13">
    <source>
        <dbReference type="EMBL" id="EDK43423.1"/>
    </source>
</evidence>
<dbReference type="GO" id="GO:0004338">
    <property type="term" value="F:glucan exo-1,3-beta-glucosidase activity"/>
    <property type="evidence" value="ECO:0007669"/>
    <property type="project" value="UniProtKB-EC"/>
</dbReference>
<keyword evidence="7" id="KW-0961">Cell wall biogenesis/degradation</keyword>
<feature type="domain" description="Glycoside hydrolase family 5" evidence="12">
    <location>
        <begin position="80"/>
        <end position="350"/>
    </location>
</feature>
<sequence length="485" mass="55912">MVLNNYFLWLTLAFVLTVSDAAESTPATNTTDFQYKGISIGGWLVLEPYITPSLFNKTLNENETSSEIPVDEYHFCEKLGKKEASKRLEEHWLTFYNETDFQEIRQHGLNMVRLPIGYWAFEPMDDDPYVMGAQDYLDKAIEWSAENDLKVLIDLHGAPNSQNGFDNSGLRNIGYPGWQNKTEYVDHTIKVLQQVYAKYGGENYSDVVIGIEVLNEPFGPKLDMTDLKKFYIDTYRDAREIQTVNNSIFFHDAFQSLSYWDDFLTKGSVKYQNHTNSTNSTNSTNHTNSTNGTSIDKVEFNNIYIDHHHYEVFGNVVADNVTQHLNNIVNYSKDIAKEKHRAIVGEWSAALTDCAPWLNGVGLGSRYEGTDPYDNDRVGNCNIINRSGKKWTKEQKKDHRRFVEMQLYQYSQNTNGWIFWCWKTEGGAIEWDFRQLADLEIIPQPLDNYKYVKNGVDISAAARVYMSSPYLLMTFCLLTTLMVLY</sequence>
<dbReference type="GO" id="GO:0071555">
    <property type="term" value="P:cell wall organization"/>
    <property type="evidence" value="ECO:0007669"/>
    <property type="project" value="UniProtKB-KW"/>
</dbReference>
<dbReference type="EMBL" id="CH981525">
    <property type="protein sequence ID" value="EDK43423.1"/>
    <property type="molecule type" value="Genomic_DNA"/>
</dbReference>
<dbReference type="EC" id="3.2.1.58" evidence="9"/>
<dbReference type="Proteomes" id="UP000001996">
    <property type="component" value="Unassembled WGS sequence"/>
</dbReference>
<dbReference type="PROSITE" id="PS00659">
    <property type="entry name" value="GLYCOSYL_HYDROL_F5"/>
    <property type="match status" value="1"/>
</dbReference>
<evidence type="ECO:0000256" key="8">
    <source>
        <dbReference type="ARBA" id="ARBA00036824"/>
    </source>
</evidence>
<dbReference type="GO" id="GO:0009986">
    <property type="term" value="C:cell surface"/>
    <property type="evidence" value="ECO:0007669"/>
    <property type="project" value="TreeGrafter"/>
</dbReference>
<comment type="subcellular location">
    <subcellularLocation>
        <location evidence="1">Secreted</location>
    </subcellularLocation>
</comment>
<reference evidence="13 14" key="1">
    <citation type="journal article" date="2009" name="Nature">
        <title>Evolution of pathogenicity and sexual reproduction in eight Candida genomes.</title>
        <authorList>
            <person name="Butler G."/>
            <person name="Rasmussen M.D."/>
            <person name="Lin M.F."/>
            <person name="Santos M.A."/>
            <person name="Sakthikumar S."/>
            <person name="Munro C.A."/>
            <person name="Rheinbay E."/>
            <person name="Grabherr M."/>
            <person name="Forche A."/>
            <person name="Reedy J.L."/>
            <person name="Agrafioti I."/>
            <person name="Arnaud M.B."/>
            <person name="Bates S."/>
            <person name="Brown A.J."/>
            <person name="Brunke S."/>
            <person name="Costanzo M.C."/>
            <person name="Fitzpatrick D.A."/>
            <person name="de Groot P.W."/>
            <person name="Harris D."/>
            <person name="Hoyer L.L."/>
            <person name="Hube B."/>
            <person name="Klis F.M."/>
            <person name="Kodira C."/>
            <person name="Lennard N."/>
            <person name="Logue M.E."/>
            <person name="Martin R."/>
            <person name="Neiman A.M."/>
            <person name="Nikolaou E."/>
            <person name="Quail M.A."/>
            <person name="Quinn J."/>
            <person name="Santos M.C."/>
            <person name="Schmitzberger F.F."/>
            <person name="Sherlock G."/>
            <person name="Shah P."/>
            <person name="Silverstein K.A."/>
            <person name="Skrzypek M.S."/>
            <person name="Soll D."/>
            <person name="Staggs R."/>
            <person name="Stansfield I."/>
            <person name="Stumpf M.P."/>
            <person name="Sudbery P.E."/>
            <person name="Srikantha T."/>
            <person name="Zeng Q."/>
            <person name="Berman J."/>
            <person name="Berriman M."/>
            <person name="Heitman J."/>
            <person name="Gow N.A."/>
            <person name="Lorenz M.C."/>
            <person name="Birren B.W."/>
            <person name="Kellis M."/>
            <person name="Cuomo C.A."/>
        </authorList>
    </citation>
    <scope>NUCLEOTIDE SEQUENCE [LARGE SCALE GENOMIC DNA]</scope>
    <source>
        <strain evidence="14">ATCC 11503 / BCRC 21390 / CBS 2605 / JCM 1781 / NBRC 1676 / NRRL YB-4239</strain>
    </source>
</reference>
<dbReference type="InterPro" id="IPR017853">
    <property type="entry name" value="GH"/>
</dbReference>
<dbReference type="OrthoDB" id="62120at2759"/>
<dbReference type="InterPro" id="IPR050386">
    <property type="entry name" value="Glycosyl_hydrolase_5"/>
</dbReference>
<evidence type="ECO:0000256" key="4">
    <source>
        <dbReference type="ARBA" id="ARBA00022729"/>
    </source>
</evidence>
<evidence type="ECO:0000256" key="3">
    <source>
        <dbReference type="ARBA" id="ARBA00022525"/>
    </source>
</evidence>
<accession>A5DW65</accession>
<comment type="similarity">
    <text evidence="2 10">Belongs to the glycosyl hydrolase 5 (cellulase A) family.</text>
</comment>
<feature type="signal peptide" evidence="11">
    <location>
        <begin position="1"/>
        <end position="21"/>
    </location>
</feature>
<evidence type="ECO:0000256" key="6">
    <source>
        <dbReference type="ARBA" id="ARBA00023295"/>
    </source>
</evidence>
<protein>
    <recommendedName>
        <fullName evidence="9">glucan 1,3-beta-glucosidase</fullName>
        <ecNumber evidence="9">3.2.1.58</ecNumber>
    </recommendedName>
</protein>
<evidence type="ECO:0000256" key="7">
    <source>
        <dbReference type="ARBA" id="ARBA00023316"/>
    </source>
</evidence>
<evidence type="ECO:0000256" key="10">
    <source>
        <dbReference type="RuleBase" id="RU361153"/>
    </source>
</evidence>
<comment type="catalytic activity">
    <reaction evidence="8">
        <text>Successive hydrolysis of beta-D-glucose units from the non-reducing ends of (1-&gt;3)-beta-D-glucans, releasing alpha-glucose.</text>
        <dbReference type="EC" id="3.2.1.58"/>
    </reaction>
</comment>
<keyword evidence="5 10" id="KW-0378">Hydrolase</keyword>
<evidence type="ECO:0000256" key="11">
    <source>
        <dbReference type="SAM" id="SignalP"/>
    </source>
</evidence>
<dbReference type="HOGENOM" id="CLU_004624_0_1_1"/>
<dbReference type="OMA" id="GYPGWFN"/>
<keyword evidence="14" id="KW-1185">Reference proteome</keyword>
<dbReference type="GO" id="GO:0009251">
    <property type="term" value="P:glucan catabolic process"/>
    <property type="evidence" value="ECO:0007669"/>
    <property type="project" value="TreeGrafter"/>
</dbReference>
<keyword evidence="4 11" id="KW-0732">Signal</keyword>
<evidence type="ECO:0000256" key="2">
    <source>
        <dbReference type="ARBA" id="ARBA00005641"/>
    </source>
</evidence>
<dbReference type="KEGG" id="lel:PVL30_001574"/>
<dbReference type="GO" id="GO:0005576">
    <property type="term" value="C:extracellular region"/>
    <property type="evidence" value="ECO:0007669"/>
    <property type="project" value="UniProtKB-SubCell"/>
</dbReference>
<dbReference type="PANTHER" id="PTHR31297:SF1">
    <property type="entry name" value="GLUCAN 1,3-BETA-GLUCOSIDASE I_II-RELATED"/>
    <property type="match status" value="1"/>
</dbReference>
<evidence type="ECO:0000256" key="5">
    <source>
        <dbReference type="ARBA" id="ARBA00022801"/>
    </source>
</evidence>
<proteinExistence type="inferred from homology"/>
<gene>
    <name evidence="13" type="ORF">LELG_01601</name>
</gene>
<dbReference type="AlphaFoldDB" id="A5DW65"/>
<organism evidence="13 14">
    <name type="scientific">Lodderomyces elongisporus (strain ATCC 11503 / CBS 2605 / JCM 1781 / NBRC 1676 / NRRL YB-4239)</name>
    <name type="common">Yeast</name>
    <name type="synonym">Saccharomyces elongisporus</name>
    <dbReference type="NCBI Taxonomy" id="379508"/>
    <lineage>
        <taxon>Eukaryota</taxon>
        <taxon>Fungi</taxon>
        <taxon>Dikarya</taxon>
        <taxon>Ascomycota</taxon>
        <taxon>Saccharomycotina</taxon>
        <taxon>Pichiomycetes</taxon>
        <taxon>Debaryomycetaceae</taxon>
        <taxon>Candida/Lodderomyces clade</taxon>
        <taxon>Lodderomyces</taxon>
    </lineage>
</organism>
<dbReference type="InParanoid" id="A5DW65"/>
<dbReference type="PANTHER" id="PTHR31297">
    <property type="entry name" value="GLUCAN ENDO-1,6-BETA-GLUCOSIDASE B"/>
    <property type="match status" value="1"/>
</dbReference>
<evidence type="ECO:0000256" key="9">
    <source>
        <dbReference type="ARBA" id="ARBA00038929"/>
    </source>
</evidence>
<dbReference type="GeneID" id="5234464"/>
<dbReference type="SUPFAM" id="SSF51445">
    <property type="entry name" value="(Trans)glycosidases"/>
    <property type="match status" value="1"/>
</dbReference>
<evidence type="ECO:0000313" key="14">
    <source>
        <dbReference type="Proteomes" id="UP000001996"/>
    </source>
</evidence>
<dbReference type="STRING" id="379508.A5DW65"/>
<dbReference type="VEuPathDB" id="FungiDB:LELG_01601"/>
<dbReference type="eggNOG" id="ENOG502QPYU">
    <property type="taxonomic scope" value="Eukaryota"/>
</dbReference>
<dbReference type="Pfam" id="PF00150">
    <property type="entry name" value="Cellulase"/>
    <property type="match status" value="1"/>
</dbReference>
<dbReference type="InterPro" id="IPR018087">
    <property type="entry name" value="Glyco_hydro_5_CS"/>
</dbReference>
<evidence type="ECO:0000259" key="12">
    <source>
        <dbReference type="Pfam" id="PF00150"/>
    </source>
</evidence>
<keyword evidence="3" id="KW-0964">Secreted</keyword>
<dbReference type="InterPro" id="IPR001547">
    <property type="entry name" value="Glyco_hydro_5"/>
</dbReference>